<dbReference type="Pfam" id="PF20390">
    <property type="entry name" value="DUF6685"/>
    <property type="match status" value="1"/>
</dbReference>
<dbReference type="InterPro" id="IPR046507">
    <property type="entry name" value="DUF6685"/>
</dbReference>
<organism evidence="1 2">
    <name type="scientific">Stutzerimonas tarimensis</name>
    <dbReference type="NCBI Taxonomy" id="1507735"/>
    <lineage>
        <taxon>Bacteria</taxon>
        <taxon>Pseudomonadati</taxon>
        <taxon>Pseudomonadota</taxon>
        <taxon>Gammaproteobacteria</taxon>
        <taxon>Pseudomonadales</taxon>
        <taxon>Pseudomonadaceae</taxon>
        <taxon>Stutzerimonas</taxon>
    </lineage>
</organism>
<sequence length="286" mass="32270">MSPSLSSRLARLATRLGLTSRPPAPQHARERIGKLKLEFAPLPAFHSSIFWSDNPSLEDLHELPRGALSGPTQEYKARAHAILVKLIRRESEPRDAFDLREVGGFLAPNPLGIPCPSFETFAATPACRAIRIISYNDFMRVMDTAVPGYKAAPRVTLLQANWQGDRVFWAGDGHGEAFACAIAYARLRGLDLSLPCEQVRYFIDEDGLAALERAYHVLLMPEHAWNDREFMRHLLEDGTPYARLRLQRHNHEWLLLDKRLPRSDGLGIGLKKAGAADFCDYLRRHL</sequence>
<proteinExistence type="predicted"/>
<comment type="caution">
    <text evidence="1">The sequence shown here is derived from an EMBL/GenBank/DDBJ whole genome shotgun (WGS) entry which is preliminary data.</text>
</comment>
<dbReference type="RefSeq" id="WP_386361723.1">
    <property type="nucleotide sequence ID" value="NZ_JBHRXZ010000012.1"/>
</dbReference>
<protein>
    <submittedName>
        <fullName evidence="1">DUF6685 family protein</fullName>
    </submittedName>
</protein>
<accession>A0ABV7T3E6</accession>
<evidence type="ECO:0000313" key="1">
    <source>
        <dbReference type="EMBL" id="MFC3607082.1"/>
    </source>
</evidence>
<gene>
    <name evidence="1" type="ORF">ACFOMF_04705</name>
</gene>
<reference evidence="2" key="1">
    <citation type="journal article" date="2019" name="Int. J. Syst. Evol. Microbiol.">
        <title>The Global Catalogue of Microorganisms (GCM) 10K type strain sequencing project: providing services to taxonomists for standard genome sequencing and annotation.</title>
        <authorList>
            <consortium name="The Broad Institute Genomics Platform"/>
            <consortium name="The Broad Institute Genome Sequencing Center for Infectious Disease"/>
            <person name="Wu L."/>
            <person name="Ma J."/>
        </authorList>
    </citation>
    <scope>NUCLEOTIDE SEQUENCE [LARGE SCALE GENOMIC DNA]</scope>
    <source>
        <strain evidence="2">KCTC 42447</strain>
    </source>
</reference>
<dbReference type="Proteomes" id="UP001595630">
    <property type="component" value="Unassembled WGS sequence"/>
</dbReference>
<keyword evidence="2" id="KW-1185">Reference proteome</keyword>
<name>A0ABV7T3E6_9GAMM</name>
<dbReference type="EMBL" id="JBHRXZ010000012">
    <property type="protein sequence ID" value="MFC3607082.1"/>
    <property type="molecule type" value="Genomic_DNA"/>
</dbReference>
<evidence type="ECO:0000313" key="2">
    <source>
        <dbReference type="Proteomes" id="UP001595630"/>
    </source>
</evidence>